<reference evidence="8" key="1">
    <citation type="submission" date="2023-08" db="EMBL/GenBank/DDBJ databases">
        <authorList>
            <person name="Alioto T."/>
            <person name="Alioto T."/>
            <person name="Gomez Garrido J."/>
        </authorList>
    </citation>
    <scope>NUCLEOTIDE SEQUENCE</scope>
</reference>
<evidence type="ECO:0000256" key="1">
    <source>
        <dbReference type="ARBA" id="ARBA00004370"/>
    </source>
</evidence>
<dbReference type="InterPro" id="IPR015631">
    <property type="entry name" value="CD2/SLAM_rcpt"/>
</dbReference>
<dbReference type="SUPFAM" id="SSF48726">
    <property type="entry name" value="Immunoglobulin"/>
    <property type="match status" value="2"/>
</dbReference>
<keyword evidence="9" id="KW-1185">Reference proteome</keyword>
<accession>A0AAV1FB10</accession>
<keyword evidence="5" id="KW-1133">Transmembrane helix</keyword>
<dbReference type="PANTHER" id="PTHR12080">
    <property type="entry name" value="SIGNALING LYMPHOCYTIC ACTIVATION MOLECULE"/>
    <property type="match status" value="1"/>
</dbReference>
<feature type="transmembrane region" description="Helical" evidence="5">
    <location>
        <begin position="246"/>
        <end position="270"/>
    </location>
</feature>
<evidence type="ECO:0000256" key="3">
    <source>
        <dbReference type="ARBA" id="ARBA00023136"/>
    </source>
</evidence>
<protein>
    <submittedName>
        <fullName evidence="8">Uncharacterized protein LOC117817983 isoform X5</fullName>
    </submittedName>
</protein>
<dbReference type="InterPro" id="IPR036179">
    <property type="entry name" value="Ig-like_dom_sf"/>
</dbReference>
<feature type="domain" description="Ig-like" evidence="7">
    <location>
        <begin position="128"/>
        <end position="208"/>
    </location>
</feature>
<dbReference type="Gene3D" id="2.60.40.10">
    <property type="entry name" value="Immunoglobulins"/>
    <property type="match status" value="2"/>
</dbReference>
<keyword evidence="3 5" id="KW-0472">Membrane</keyword>
<evidence type="ECO:0000256" key="2">
    <source>
        <dbReference type="ARBA" id="ARBA00022729"/>
    </source>
</evidence>
<evidence type="ECO:0000256" key="5">
    <source>
        <dbReference type="SAM" id="Phobius"/>
    </source>
</evidence>
<dbReference type="PROSITE" id="PS50835">
    <property type="entry name" value="IG_LIKE"/>
    <property type="match status" value="1"/>
</dbReference>
<feature type="signal peptide" evidence="6">
    <location>
        <begin position="1"/>
        <end position="17"/>
    </location>
</feature>
<dbReference type="GO" id="GO:0016020">
    <property type="term" value="C:membrane"/>
    <property type="evidence" value="ECO:0007669"/>
    <property type="project" value="UniProtKB-SubCell"/>
</dbReference>
<dbReference type="InterPro" id="IPR013783">
    <property type="entry name" value="Ig-like_fold"/>
</dbReference>
<feature type="chain" id="PRO_5043953879" evidence="6">
    <location>
        <begin position="18"/>
        <end position="303"/>
    </location>
</feature>
<dbReference type="EMBL" id="OY660869">
    <property type="protein sequence ID" value="CAJ1058552.1"/>
    <property type="molecule type" value="Genomic_DNA"/>
</dbReference>
<proteinExistence type="predicted"/>
<organism evidence="8 9">
    <name type="scientific">Xyrichtys novacula</name>
    <name type="common">Pearly razorfish</name>
    <name type="synonym">Hemipteronotus novacula</name>
    <dbReference type="NCBI Taxonomy" id="13765"/>
    <lineage>
        <taxon>Eukaryota</taxon>
        <taxon>Metazoa</taxon>
        <taxon>Chordata</taxon>
        <taxon>Craniata</taxon>
        <taxon>Vertebrata</taxon>
        <taxon>Euteleostomi</taxon>
        <taxon>Actinopterygii</taxon>
        <taxon>Neopterygii</taxon>
        <taxon>Teleostei</taxon>
        <taxon>Neoteleostei</taxon>
        <taxon>Acanthomorphata</taxon>
        <taxon>Eupercaria</taxon>
        <taxon>Labriformes</taxon>
        <taxon>Labridae</taxon>
        <taxon>Xyrichtys</taxon>
    </lineage>
</organism>
<dbReference type="Proteomes" id="UP001178508">
    <property type="component" value="Chromosome 6"/>
</dbReference>
<keyword evidence="2 6" id="KW-0732">Signal</keyword>
<dbReference type="AlphaFoldDB" id="A0AAV1FB10"/>
<evidence type="ECO:0000313" key="8">
    <source>
        <dbReference type="EMBL" id="CAJ1058552.1"/>
    </source>
</evidence>
<gene>
    <name evidence="8" type="ORF">XNOV1_A004012</name>
</gene>
<evidence type="ECO:0000256" key="4">
    <source>
        <dbReference type="ARBA" id="ARBA00023180"/>
    </source>
</evidence>
<keyword evidence="4" id="KW-0325">Glycoprotein</keyword>
<comment type="subcellular location">
    <subcellularLocation>
        <location evidence="1">Membrane</location>
    </subcellularLocation>
</comment>
<name>A0AAV1FB10_XYRNO</name>
<evidence type="ECO:0000259" key="7">
    <source>
        <dbReference type="PROSITE" id="PS50835"/>
    </source>
</evidence>
<sequence>MKAVFGLLVLLFGVSHGVETSCDGRQSGAQCYAALGGTVLLRVMDDASKIFKYAWKKETAVIISGRRDKIVTKPPDQRFSFTPKNGTFWINNLNRKDAGEYVLEFFIDSSGTNLMKQTLRLIIQATVPSVHLVSGCLSHGEMGVSCFSKGGDSPQYSWTLDGYELTDRQLLSGNSESQNITLKEDVTGQLACTAKNHISSVQEEKTISSCGFKFFDCTLLNGTRISQWLLPTKETQCIEPTPEDSSLLVCGLRAAVVILIIIGIFIYFALKKKRAEGSKVPEEVEYENTSVVMVEMRSSAAEP</sequence>
<dbReference type="PANTHER" id="PTHR12080:SF111">
    <property type="entry name" value="IMMUNOGLOBULIN V-SET DOMAIN-CONTAINING PROTEIN"/>
    <property type="match status" value="1"/>
</dbReference>
<dbReference type="InterPro" id="IPR007110">
    <property type="entry name" value="Ig-like_dom"/>
</dbReference>
<evidence type="ECO:0000313" key="9">
    <source>
        <dbReference type="Proteomes" id="UP001178508"/>
    </source>
</evidence>
<evidence type="ECO:0000256" key="6">
    <source>
        <dbReference type="SAM" id="SignalP"/>
    </source>
</evidence>
<keyword evidence="5" id="KW-0812">Transmembrane</keyword>